<accession>A0A430AMS4</accession>
<dbReference type="InterPro" id="IPR029058">
    <property type="entry name" value="AB_hydrolase_fold"/>
</dbReference>
<dbReference type="AlphaFoldDB" id="A0A430AMS4"/>
<name>A0A430AMS4_9ENTE</name>
<dbReference type="OrthoDB" id="503948at2"/>
<evidence type="ECO:0008006" key="3">
    <source>
        <dbReference type="Google" id="ProtNLM"/>
    </source>
</evidence>
<dbReference type="Gene3D" id="3.40.50.1820">
    <property type="entry name" value="alpha/beta hydrolase"/>
    <property type="match status" value="1"/>
</dbReference>
<dbReference type="EMBL" id="NGKA01000023">
    <property type="protein sequence ID" value="RSU09263.1"/>
    <property type="molecule type" value="Genomic_DNA"/>
</dbReference>
<keyword evidence="2" id="KW-1185">Reference proteome</keyword>
<dbReference type="Proteomes" id="UP000287605">
    <property type="component" value="Unassembled WGS sequence"/>
</dbReference>
<reference evidence="1 2" key="1">
    <citation type="submission" date="2017-05" db="EMBL/GenBank/DDBJ databases">
        <title>Vagococcus spp. assemblies.</title>
        <authorList>
            <person name="Gulvik C.A."/>
        </authorList>
    </citation>
    <scope>NUCLEOTIDE SEQUENCE [LARGE SCALE GENOMIC DNA]</scope>
    <source>
        <strain evidence="1 2">CCUG 51432</strain>
    </source>
</reference>
<dbReference type="RefSeq" id="WP_126809925.1">
    <property type="nucleotide sequence ID" value="NZ_NGKA01000023.1"/>
</dbReference>
<evidence type="ECO:0000313" key="2">
    <source>
        <dbReference type="Proteomes" id="UP000287605"/>
    </source>
</evidence>
<protein>
    <recommendedName>
        <fullName evidence="3">Alpha/beta hydrolase</fullName>
    </recommendedName>
</protein>
<sequence>MGKGNKWEKIFFAAGFCLAGAGVYRVVKNHRQAKQLALELKRERLTPTLMLHGIHGDKRTMQGMIRRWRLAGLAYKALEIQITKDGEMIIDGLWIKNDEGCHPIIQVFFENNDATPVLQVSWLLKIMTFLNKELGIDEINLLGHSMGGVAVLGYLTQATKYKDMTPKVEKFIALGSPFKGELVDSLLSQVYQLEKDGKRNFDRYYDFFMAERAGIPKDLRVLNVYGDLNNGSESDGIVATKNAAILKDMLGDSVSFYAEHVIKGLGGQHTLLHENAEVDQLVAKFLWQEESEF</sequence>
<organism evidence="1 2">
    <name type="scientific">Vagococcus elongatus</name>
    <dbReference type="NCBI Taxonomy" id="180344"/>
    <lineage>
        <taxon>Bacteria</taxon>
        <taxon>Bacillati</taxon>
        <taxon>Bacillota</taxon>
        <taxon>Bacilli</taxon>
        <taxon>Lactobacillales</taxon>
        <taxon>Enterococcaceae</taxon>
        <taxon>Vagococcus</taxon>
    </lineage>
</organism>
<comment type="caution">
    <text evidence="1">The sequence shown here is derived from an EMBL/GenBank/DDBJ whole genome shotgun (WGS) entry which is preliminary data.</text>
</comment>
<dbReference type="SUPFAM" id="SSF53474">
    <property type="entry name" value="alpha/beta-Hydrolases"/>
    <property type="match status" value="1"/>
</dbReference>
<dbReference type="InterPro" id="IPR010315">
    <property type="entry name" value="DUF915_hydro-like"/>
</dbReference>
<dbReference type="Pfam" id="PF06028">
    <property type="entry name" value="DUF915"/>
    <property type="match status" value="1"/>
</dbReference>
<gene>
    <name evidence="1" type="ORF">CBF29_11790</name>
</gene>
<proteinExistence type="predicted"/>
<evidence type="ECO:0000313" key="1">
    <source>
        <dbReference type="EMBL" id="RSU09263.1"/>
    </source>
</evidence>